<feature type="region of interest" description="Disordered" evidence="1">
    <location>
        <begin position="1"/>
        <end position="39"/>
    </location>
</feature>
<dbReference type="InterPro" id="IPR019034">
    <property type="entry name" value="UPF0390"/>
</dbReference>
<protein>
    <submittedName>
        <fullName evidence="2">Uncharacterized protein</fullName>
    </submittedName>
</protein>
<dbReference type="OrthoDB" id="5239630at2759"/>
<evidence type="ECO:0000256" key="1">
    <source>
        <dbReference type="SAM" id="MobiDB-lite"/>
    </source>
</evidence>
<feature type="region of interest" description="Disordered" evidence="1">
    <location>
        <begin position="63"/>
        <end position="90"/>
    </location>
</feature>
<dbReference type="EMBL" id="SGPK01000060">
    <property type="protein sequence ID" value="THH09540.1"/>
    <property type="molecule type" value="Genomic_DNA"/>
</dbReference>
<dbReference type="Proteomes" id="UP000308199">
    <property type="component" value="Unassembled WGS sequence"/>
</dbReference>
<organism evidence="2 3">
    <name type="scientific">Phellinidium pouzarii</name>
    <dbReference type="NCBI Taxonomy" id="167371"/>
    <lineage>
        <taxon>Eukaryota</taxon>
        <taxon>Fungi</taxon>
        <taxon>Dikarya</taxon>
        <taxon>Basidiomycota</taxon>
        <taxon>Agaricomycotina</taxon>
        <taxon>Agaricomycetes</taxon>
        <taxon>Hymenochaetales</taxon>
        <taxon>Hymenochaetaceae</taxon>
        <taxon>Phellinidium</taxon>
    </lineage>
</organism>
<sequence length="90" mass="9450">MAQGKSKGLQMKAESSRHAAKAAANMKKGRRTVPPKRTAAVKQAALHKSLSAKINRSIEQQAASALSPGTLTIMRPAVPAEGSTKKKSKS</sequence>
<accession>A0A4S4LI61</accession>
<keyword evidence="3" id="KW-1185">Reference proteome</keyword>
<dbReference type="Pfam" id="PF09495">
    <property type="entry name" value="DUF2462"/>
    <property type="match status" value="1"/>
</dbReference>
<evidence type="ECO:0000313" key="3">
    <source>
        <dbReference type="Proteomes" id="UP000308199"/>
    </source>
</evidence>
<evidence type="ECO:0000313" key="2">
    <source>
        <dbReference type="EMBL" id="THH09540.1"/>
    </source>
</evidence>
<name>A0A4S4LI61_9AGAM</name>
<gene>
    <name evidence="2" type="ORF">EW145_g1938</name>
</gene>
<comment type="caution">
    <text evidence="2">The sequence shown here is derived from an EMBL/GenBank/DDBJ whole genome shotgun (WGS) entry which is preliminary data.</text>
</comment>
<dbReference type="AlphaFoldDB" id="A0A4S4LI61"/>
<reference evidence="2 3" key="1">
    <citation type="submission" date="2019-02" db="EMBL/GenBank/DDBJ databases">
        <title>Genome sequencing of the rare red list fungi Phellinidium pouzarii.</title>
        <authorList>
            <person name="Buettner E."/>
            <person name="Kellner H."/>
        </authorList>
    </citation>
    <scope>NUCLEOTIDE SEQUENCE [LARGE SCALE GENOMIC DNA]</scope>
    <source>
        <strain evidence="2 3">DSM 108285</strain>
    </source>
</reference>
<proteinExistence type="predicted"/>